<feature type="domain" description="VTT" evidence="8">
    <location>
        <begin position="31"/>
        <end position="151"/>
    </location>
</feature>
<dbReference type="GO" id="GO:0005886">
    <property type="term" value="C:plasma membrane"/>
    <property type="evidence" value="ECO:0007669"/>
    <property type="project" value="UniProtKB-SubCell"/>
</dbReference>
<dbReference type="Pfam" id="PF09335">
    <property type="entry name" value="VTT_dom"/>
    <property type="match status" value="1"/>
</dbReference>
<evidence type="ECO:0000256" key="7">
    <source>
        <dbReference type="SAM" id="Phobius"/>
    </source>
</evidence>
<keyword evidence="10" id="KW-1185">Reference proteome</keyword>
<feature type="transmembrane region" description="Helical" evidence="7">
    <location>
        <begin position="43"/>
        <end position="67"/>
    </location>
</feature>
<evidence type="ECO:0000256" key="6">
    <source>
        <dbReference type="ARBA" id="ARBA00023136"/>
    </source>
</evidence>
<feature type="transmembrane region" description="Helical" evidence="7">
    <location>
        <begin position="136"/>
        <end position="157"/>
    </location>
</feature>
<feature type="transmembrane region" description="Helical" evidence="7">
    <location>
        <begin position="12"/>
        <end position="37"/>
    </location>
</feature>
<evidence type="ECO:0000256" key="3">
    <source>
        <dbReference type="ARBA" id="ARBA00022475"/>
    </source>
</evidence>
<keyword evidence="6 7" id="KW-0472">Membrane</keyword>
<reference evidence="9" key="2">
    <citation type="submission" date="2020-09" db="EMBL/GenBank/DDBJ databases">
        <authorList>
            <person name="Sun Q."/>
            <person name="Ohkuma M."/>
        </authorList>
    </citation>
    <scope>NUCLEOTIDE SEQUENCE</scope>
    <source>
        <strain evidence="9">JCM 19831</strain>
    </source>
</reference>
<keyword evidence="5 7" id="KW-1133">Transmembrane helix</keyword>
<dbReference type="PANTHER" id="PTHR42709:SF6">
    <property type="entry name" value="UNDECAPRENYL PHOSPHATE TRANSPORTER A"/>
    <property type="match status" value="1"/>
</dbReference>
<proteinExistence type="inferred from homology"/>
<evidence type="ECO:0000256" key="4">
    <source>
        <dbReference type="ARBA" id="ARBA00022692"/>
    </source>
</evidence>
<evidence type="ECO:0000256" key="5">
    <source>
        <dbReference type="ARBA" id="ARBA00022989"/>
    </source>
</evidence>
<dbReference type="Proteomes" id="UP000642070">
    <property type="component" value="Unassembled WGS sequence"/>
</dbReference>
<dbReference type="PANTHER" id="PTHR42709">
    <property type="entry name" value="ALKALINE PHOSPHATASE LIKE PROTEIN"/>
    <property type="match status" value="1"/>
</dbReference>
<feature type="transmembrane region" description="Helical" evidence="7">
    <location>
        <begin position="169"/>
        <end position="187"/>
    </location>
</feature>
<protein>
    <recommendedName>
        <fullName evidence="8">VTT domain-containing protein</fullName>
    </recommendedName>
</protein>
<gene>
    <name evidence="9" type="ORF">GCM10007977_028310</name>
</gene>
<organism evidence="9 10">
    <name type="scientific">Dactylosporangium sucinum</name>
    <dbReference type="NCBI Taxonomy" id="1424081"/>
    <lineage>
        <taxon>Bacteria</taxon>
        <taxon>Bacillati</taxon>
        <taxon>Actinomycetota</taxon>
        <taxon>Actinomycetes</taxon>
        <taxon>Micromonosporales</taxon>
        <taxon>Micromonosporaceae</taxon>
        <taxon>Dactylosporangium</taxon>
    </lineage>
</organism>
<accession>A0A917TK56</accession>
<name>A0A917TK56_9ACTN</name>
<comment type="similarity">
    <text evidence="2">Belongs to the DedA family.</text>
</comment>
<sequence>MEQLRRYGYPALFVLVLLEGVGIPTPAVSAIVAAAVLAGEGHFSLPLVVAVTLVAAVAGDNLGYLIGRRAGRPAILRWGRRVGLTEARFARAERFIAERGLNVVFIARFIDGLRQTNGLIAGAVALPWRAYVTRDAIGGVAWTAVWVTIGAVTGGNLGRIRHWLTHDELRFALAAAVVAGIALWWYLRRRRRPSGTGGSPRG</sequence>
<keyword evidence="4 7" id="KW-0812">Transmembrane</keyword>
<dbReference type="InterPro" id="IPR032816">
    <property type="entry name" value="VTT_dom"/>
</dbReference>
<reference evidence="9" key="1">
    <citation type="journal article" date="2014" name="Int. J. Syst. Evol. Microbiol.">
        <title>Complete genome sequence of Corynebacterium casei LMG S-19264T (=DSM 44701T), isolated from a smear-ripened cheese.</title>
        <authorList>
            <consortium name="US DOE Joint Genome Institute (JGI-PGF)"/>
            <person name="Walter F."/>
            <person name="Albersmeier A."/>
            <person name="Kalinowski J."/>
            <person name="Ruckert C."/>
        </authorList>
    </citation>
    <scope>NUCLEOTIDE SEQUENCE</scope>
    <source>
        <strain evidence="9">JCM 19831</strain>
    </source>
</reference>
<dbReference type="InterPro" id="IPR051311">
    <property type="entry name" value="DedA_domain"/>
</dbReference>
<keyword evidence="3" id="KW-1003">Cell membrane</keyword>
<evidence type="ECO:0000259" key="8">
    <source>
        <dbReference type="Pfam" id="PF09335"/>
    </source>
</evidence>
<evidence type="ECO:0000313" key="10">
    <source>
        <dbReference type="Proteomes" id="UP000642070"/>
    </source>
</evidence>
<comment type="caution">
    <text evidence="9">The sequence shown here is derived from an EMBL/GenBank/DDBJ whole genome shotgun (WGS) entry which is preliminary data.</text>
</comment>
<dbReference type="AlphaFoldDB" id="A0A917TK56"/>
<dbReference type="RefSeq" id="WP_190250239.1">
    <property type="nucleotide sequence ID" value="NZ_BMPI01000011.1"/>
</dbReference>
<comment type="subcellular location">
    <subcellularLocation>
        <location evidence="1">Cell membrane</location>
        <topology evidence="1">Multi-pass membrane protein</topology>
    </subcellularLocation>
</comment>
<evidence type="ECO:0000256" key="1">
    <source>
        <dbReference type="ARBA" id="ARBA00004651"/>
    </source>
</evidence>
<evidence type="ECO:0000313" key="9">
    <source>
        <dbReference type="EMBL" id="GGM25486.1"/>
    </source>
</evidence>
<dbReference type="EMBL" id="BMPI01000011">
    <property type="protein sequence ID" value="GGM25486.1"/>
    <property type="molecule type" value="Genomic_DNA"/>
</dbReference>
<evidence type="ECO:0000256" key="2">
    <source>
        <dbReference type="ARBA" id="ARBA00010792"/>
    </source>
</evidence>